<dbReference type="GO" id="GO:0045910">
    <property type="term" value="P:negative regulation of DNA recombination"/>
    <property type="evidence" value="ECO:0007669"/>
    <property type="project" value="TreeGrafter"/>
</dbReference>
<dbReference type="OrthoDB" id="1110759at2759"/>
<evidence type="ECO:0000256" key="5">
    <source>
        <dbReference type="ARBA" id="ARBA00023242"/>
    </source>
</evidence>
<dbReference type="GO" id="GO:0006334">
    <property type="term" value="P:nucleosome assembly"/>
    <property type="evidence" value="ECO:0007669"/>
    <property type="project" value="InterPro"/>
</dbReference>
<keyword evidence="5 6" id="KW-0539">Nucleus</keyword>
<keyword evidence="3 6" id="KW-0158">Chromosome</keyword>
<proteinExistence type="inferred from homology"/>
<dbReference type="GO" id="GO:0000786">
    <property type="term" value="C:nucleosome"/>
    <property type="evidence" value="ECO:0007669"/>
    <property type="project" value="InterPro"/>
</dbReference>
<dbReference type="CDD" id="cd00073">
    <property type="entry name" value="H15"/>
    <property type="match status" value="1"/>
</dbReference>
<comment type="similarity">
    <text evidence="6">Belongs to the histone H1/H5 family.</text>
</comment>
<gene>
    <name evidence="10" type="primary">LOC129925332</name>
</gene>
<dbReference type="Proteomes" id="UP001165740">
    <property type="component" value="Chromosome 3"/>
</dbReference>
<dbReference type="PANTHER" id="PTHR11467">
    <property type="entry name" value="HISTONE H1"/>
    <property type="match status" value="1"/>
</dbReference>
<accession>A0A9W3A100</accession>
<evidence type="ECO:0000256" key="6">
    <source>
        <dbReference type="RuleBase" id="RU003894"/>
    </source>
</evidence>
<dbReference type="InterPro" id="IPR005819">
    <property type="entry name" value="H1/H5"/>
</dbReference>
<dbReference type="AlphaFoldDB" id="A0A9W3A100"/>
<evidence type="ECO:0000259" key="8">
    <source>
        <dbReference type="PROSITE" id="PS51504"/>
    </source>
</evidence>
<comment type="subcellular location">
    <subcellularLocation>
        <location evidence="2">Chromosome</location>
    </subcellularLocation>
    <subcellularLocation>
        <location evidence="1 6">Nucleus</location>
    </subcellularLocation>
</comment>
<feature type="region of interest" description="Disordered" evidence="7">
    <location>
        <begin position="1"/>
        <end position="34"/>
    </location>
</feature>
<dbReference type="Pfam" id="PF00538">
    <property type="entry name" value="Linker_histone"/>
    <property type="match status" value="1"/>
</dbReference>
<organism evidence="9 10">
    <name type="scientific">Biomphalaria glabrata</name>
    <name type="common">Bloodfluke planorb</name>
    <name type="synonym">Freshwater snail</name>
    <dbReference type="NCBI Taxonomy" id="6526"/>
    <lineage>
        <taxon>Eukaryota</taxon>
        <taxon>Metazoa</taxon>
        <taxon>Spiralia</taxon>
        <taxon>Lophotrochozoa</taxon>
        <taxon>Mollusca</taxon>
        <taxon>Gastropoda</taxon>
        <taxon>Heterobranchia</taxon>
        <taxon>Euthyneura</taxon>
        <taxon>Panpulmonata</taxon>
        <taxon>Hygrophila</taxon>
        <taxon>Lymnaeoidea</taxon>
        <taxon>Planorbidae</taxon>
        <taxon>Biomphalaria</taxon>
    </lineage>
</organism>
<feature type="domain" description="H15" evidence="8">
    <location>
        <begin position="32"/>
        <end position="108"/>
    </location>
</feature>
<dbReference type="PANTHER" id="PTHR11467:SF36">
    <property type="entry name" value="HISTONE 24-RELATED"/>
    <property type="match status" value="1"/>
</dbReference>
<dbReference type="InterPro" id="IPR036390">
    <property type="entry name" value="WH_DNA-bd_sf"/>
</dbReference>
<dbReference type="GO" id="GO:0030527">
    <property type="term" value="F:structural constituent of chromatin"/>
    <property type="evidence" value="ECO:0007669"/>
    <property type="project" value="InterPro"/>
</dbReference>
<dbReference type="RefSeq" id="XP_055881007.1">
    <property type="nucleotide sequence ID" value="XM_056025032.1"/>
</dbReference>
<keyword evidence="9" id="KW-1185">Reference proteome</keyword>
<dbReference type="SUPFAM" id="SSF46785">
    <property type="entry name" value="Winged helix' DNA-binding domain"/>
    <property type="match status" value="1"/>
</dbReference>
<evidence type="ECO:0000256" key="1">
    <source>
        <dbReference type="ARBA" id="ARBA00004123"/>
    </source>
</evidence>
<keyword evidence="4 6" id="KW-0238">DNA-binding</keyword>
<dbReference type="PROSITE" id="PS51504">
    <property type="entry name" value="H15"/>
    <property type="match status" value="1"/>
</dbReference>
<dbReference type="PRINTS" id="PR00624">
    <property type="entry name" value="HISTONEH5"/>
</dbReference>
<sequence>MADNDVSIKPDPDAVYLSSEDKATATPKPSASHPQYKHMIKDAIVALKKRGGSSRQAILKFIVSNYNVGDNPTVINAHLKSALKAGVKAGTLKQSKGTGAAGSFRLGEKAKKKCKDKKNEMPKKCCFC</sequence>
<dbReference type="InterPro" id="IPR005818">
    <property type="entry name" value="Histone_H1/H5_H15"/>
</dbReference>
<dbReference type="InterPro" id="IPR036388">
    <property type="entry name" value="WH-like_DNA-bd_sf"/>
</dbReference>
<dbReference type="FunFam" id="1.10.10.10:FF:000140">
    <property type="entry name" value="Histone H1.0"/>
    <property type="match status" value="1"/>
</dbReference>
<reference evidence="10" key="1">
    <citation type="submission" date="2025-08" db="UniProtKB">
        <authorList>
            <consortium name="RefSeq"/>
        </authorList>
    </citation>
    <scope>IDENTIFICATION</scope>
</reference>
<dbReference type="SMART" id="SM00526">
    <property type="entry name" value="H15"/>
    <property type="match status" value="1"/>
</dbReference>
<evidence type="ECO:0000256" key="4">
    <source>
        <dbReference type="ARBA" id="ARBA00023125"/>
    </source>
</evidence>
<dbReference type="GO" id="GO:0030261">
    <property type="term" value="P:chromosome condensation"/>
    <property type="evidence" value="ECO:0007669"/>
    <property type="project" value="TreeGrafter"/>
</dbReference>
<dbReference type="GO" id="GO:0005634">
    <property type="term" value="C:nucleus"/>
    <property type="evidence" value="ECO:0007669"/>
    <property type="project" value="UniProtKB-SubCell"/>
</dbReference>
<dbReference type="Gene3D" id="1.10.10.10">
    <property type="entry name" value="Winged helix-like DNA-binding domain superfamily/Winged helix DNA-binding domain"/>
    <property type="match status" value="1"/>
</dbReference>
<evidence type="ECO:0000256" key="7">
    <source>
        <dbReference type="SAM" id="MobiDB-lite"/>
    </source>
</evidence>
<evidence type="ECO:0000313" key="10">
    <source>
        <dbReference type="RefSeq" id="XP_055881007.1"/>
    </source>
</evidence>
<evidence type="ECO:0000313" key="9">
    <source>
        <dbReference type="Proteomes" id="UP001165740"/>
    </source>
</evidence>
<dbReference type="GeneID" id="129925332"/>
<feature type="compositionally biased region" description="Basic and acidic residues" evidence="7">
    <location>
        <begin position="1"/>
        <end position="12"/>
    </location>
</feature>
<evidence type="ECO:0000256" key="2">
    <source>
        <dbReference type="ARBA" id="ARBA00004286"/>
    </source>
</evidence>
<evidence type="ECO:0000256" key="3">
    <source>
        <dbReference type="ARBA" id="ARBA00022454"/>
    </source>
</evidence>
<dbReference type="GO" id="GO:0003690">
    <property type="term" value="F:double-stranded DNA binding"/>
    <property type="evidence" value="ECO:0007669"/>
    <property type="project" value="TreeGrafter"/>
</dbReference>
<dbReference type="GO" id="GO:0031492">
    <property type="term" value="F:nucleosomal DNA binding"/>
    <property type="evidence" value="ECO:0007669"/>
    <property type="project" value="TreeGrafter"/>
</dbReference>
<dbReference type="OMA" id="KITMDAF"/>
<protein>
    <submittedName>
        <fullName evidence="10">Histone H1-delta-like</fullName>
    </submittedName>
</protein>
<name>A0A9W3A100_BIOGL</name>